<reference evidence="3" key="1">
    <citation type="journal article" date="2018" name="Nat. Microbiol.">
        <title>Leveraging single-cell genomics to expand the fungal tree of life.</title>
        <authorList>
            <person name="Ahrendt S.R."/>
            <person name="Quandt C.A."/>
            <person name="Ciobanu D."/>
            <person name="Clum A."/>
            <person name="Salamov A."/>
            <person name="Andreopoulos B."/>
            <person name="Cheng J.F."/>
            <person name="Woyke T."/>
            <person name="Pelin A."/>
            <person name="Henrissat B."/>
            <person name="Reynolds N.K."/>
            <person name="Benny G.L."/>
            <person name="Smith M.E."/>
            <person name="James T.Y."/>
            <person name="Grigoriev I.V."/>
        </authorList>
    </citation>
    <scope>NUCLEOTIDE SEQUENCE [LARGE SCALE GENOMIC DNA]</scope>
</reference>
<dbReference type="PANTHER" id="PTHR22455">
    <property type="entry name" value="CILIA- AND FLAGELLA-ASSOCIATED PROTEIN 91"/>
    <property type="match status" value="1"/>
</dbReference>
<feature type="region of interest" description="Disordered" evidence="1">
    <location>
        <begin position="188"/>
        <end position="249"/>
    </location>
</feature>
<accession>A0A4P9VW29</accession>
<sequence length="249" mass="28304">EEEDKTDYTLTPDQNLTRLFEGSLQAEYISKTLDFLTKELVRLREERRISAMVKLAERTRRMRESEESGRRQAEIKRRKEEDEVFRQMMKVHQETVDSYLEDVIAGSVDETASVQARADVRKYADKINEIVDGIRHREEAGESDMTVADLVASFLIPEVERETLRNKIKHDQRKYLLAAHRTIYGELGTVERKPAPAPQRQQSGAEKRPTSVPAASSSSSTSEVAPPEDAEARRPVSEERESAGSGAEQ</sequence>
<protein>
    <submittedName>
        <fullName evidence="2">Uncharacterized protein</fullName>
    </submittedName>
</protein>
<evidence type="ECO:0000256" key="1">
    <source>
        <dbReference type="SAM" id="MobiDB-lite"/>
    </source>
</evidence>
<dbReference type="EMBL" id="ML000723">
    <property type="protein sequence ID" value="RKO83894.1"/>
    <property type="molecule type" value="Genomic_DNA"/>
</dbReference>
<feature type="compositionally biased region" description="Basic and acidic residues" evidence="1">
    <location>
        <begin position="230"/>
        <end position="242"/>
    </location>
</feature>
<evidence type="ECO:0000313" key="3">
    <source>
        <dbReference type="Proteomes" id="UP000269721"/>
    </source>
</evidence>
<dbReference type="Proteomes" id="UP000269721">
    <property type="component" value="Unassembled WGS sequence"/>
</dbReference>
<dbReference type="InterPro" id="IPR026720">
    <property type="entry name" value="CFAP91"/>
</dbReference>
<evidence type="ECO:0000313" key="2">
    <source>
        <dbReference type="EMBL" id="RKO83894.1"/>
    </source>
</evidence>
<organism evidence="2 3">
    <name type="scientific">Blyttiomyces helicus</name>
    <dbReference type="NCBI Taxonomy" id="388810"/>
    <lineage>
        <taxon>Eukaryota</taxon>
        <taxon>Fungi</taxon>
        <taxon>Fungi incertae sedis</taxon>
        <taxon>Chytridiomycota</taxon>
        <taxon>Chytridiomycota incertae sedis</taxon>
        <taxon>Chytridiomycetes</taxon>
        <taxon>Chytridiomycetes incertae sedis</taxon>
        <taxon>Blyttiomyces</taxon>
    </lineage>
</organism>
<feature type="non-terminal residue" evidence="2">
    <location>
        <position position="1"/>
    </location>
</feature>
<dbReference type="PANTHER" id="PTHR22455:SF10">
    <property type="entry name" value="CILIA- AND FLAGELLA-ASSOCIATED PROTEIN 91"/>
    <property type="match status" value="1"/>
</dbReference>
<feature type="region of interest" description="Disordered" evidence="1">
    <location>
        <begin position="59"/>
        <end position="79"/>
    </location>
</feature>
<feature type="compositionally biased region" description="Low complexity" evidence="1">
    <location>
        <begin position="210"/>
        <end position="227"/>
    </location>
</feature>
<gene>
    <name evidence="2" type="ORF">BDK51DRAFT_33266</name>
</gene>
<keyword evidence="3" id="KW-1185">Reference proteome</keyword>
<dbReference type="OrthoDB" id="2158974at2759"/>
<proteinExistence type="predicted"/>
<name>A0A4P9VW29_9FUNG</name>
<dbReference type="AlphaFoldDB" id="A0A4P9VW29"/>